<sequence length="785" mass="82681">MAPYRRRAGAAALRAVLPAATGGAVLAATDVRAWVPYAAVAAVSALSGLTALARHGRSRRGSATDPAGRTPRFPGTTTGDRRTSSARTSRTGSVAENRADGTPVAPGRSVYEMTRPLRPVPVQGLADDPPFTVRAAVHSHVAHLASPGLLGNPETVHIPLTGHNLLLTLTATGPDEAVLRSLRAEVTDRLPLRADGVSLARPRMPDLVMSADLLESAQRAVRAYRRLRTPDVAVLLDASPAPVLAEAGADSALPLTAAPGTSATLACAPVTDDGRWVRWRLTAEIACAGRVWRPWWDLTVTATTGLTRFGPDAAPTPAPVHALYPDHYDPGVPAGRRAAAETDGTFQMVAHTSLDGRGVLGTPSRPDPDPEPPGAAEAIRRAAALTRAGDLSGAADAYRSAAEAGSGQAAYLLAGLVQEQDDLDGAARWYERAAARRVPAAYNNLGVLAMLRGDLDAAERWYRRGMDVGDWAAAVGLGVVREKRGDEAQAEELWRLAGKRDVPNADQNLAVLYQRQGRHREAGELFTRAAEAGDVQAAVHVGFRCHEAGDRAGAERWWRTAADAGSAEGAFYLGLLLVRDGRAAEGERLWERAAEHLGTPGQAVSRTPSGPEAGAAYRVGGAAESGEVYAAHHLGLLHRERDDHDAALAWWTLAAGAGHVESVFALCELYLNERGDLAECLRWAYFALEIEGVPVGRVEALAVGMRQVAEQLAGTGGAYEPDPGAAAEACAVAAEAYRRLTAHDSAYRTAWEEAVRRLVALAGSSGSPRARQRAASAAARLRAAG</sequence>
<comment type="caution">
    <text evidence="2">The sequence shown here is derived from an EMBL/GenBank/DDBJ whole genome shotgun (WGS) entry which is preliminary data.</text>
</comment>
<dbReference type="SMART" id="SM00671">
    <property type="entry name" value="SEL1"/>
    <property type="match status" value="5"/>
</dbReference>
<evidence type="ECO:0000256" key="1">
    <source>
        <dbReference type="SAM" id="MobiDB-lite"/>
    </source>
</evidence>
<feature type="region of interest" description="Disordered" evidence="1">
    <location>
        <begin position="54"/>
        <end position="109"/>
    </location>
</feature>
<dbReference type="InterPro" id="IPR011990">
    <property type="entry name" value="TPR-like_helical_dom_sf"/>
</dbReference>
<proteinExistence type="predicted"/>
<dbReference type="EMBL" id="BNEA01000015">
    <property type="protein sequence ID" value="GHI53035.1"/>
    <property type="molecule type" value="Genomic_DNA"/>
</dbReference>
<dbReference type="SUPFAM" id="SSF81901">
    <property type="entry name" value="HCP-like"/>
    <property type="match status" value="2"/>
</dbReference>
<evidence type="ECO:0008006" key="4">
    <source>
        <dbReference type="Google" id="ProtNLM"/>
    </source>
</evidence>
<accession>A0ABQ3RB11</accession>
<dbReference type="Gene3D" id="1.25.40.10">
    <property type="entry name" value="Tetratricopeptide repeat domain"/>
    <property type="match status" value="3"/>
</dbReference>
<evidence type="ECO:0000313" key="3">
    <source>
        <dbReference type="Proteomes" id="UP000646738"/>
    </source>
</evidence>
<dbReference type="PANTHER" id="PTHR11102">
    <property type="entry name" value="SEL-1-LIKE PROTEIN"/>
    <property type="match status" value="1"/>
</dbReference>
<protein>
    <recommendedName>
        <fullName evidence="4">Tetratricopeptide repeat protein</fullName>
    </recommendedName>
</protein>
<evidence type="ECO:0000313" key="2">
    <source>
        <dbReference type="EMBL" id="GHI53035.1"/>
    </source>
</evidence>
<reference evidence="3" key="1">
    <citation type="submission" date="2023-07" db="EMBL/GenBank/DDBJ databases">
        <title>Whole genome shotgun sequence of Streptomyces achromogenes subsp. rubradiris NBRC 14000.</title>
        <authorList>
            <person name="Komaki H."/>
            <person name="Tamura T."/>
        </authorList>
    </citation>
    <scope>NUCLEOTIDE SEQUENCE [LARGE SCALE GENOMIC DNA]</scope>
    <source>
        <strain evidence="3">NBRC 14000</strain>
    </source>
</reference>
<name>A0ABQ3RB11_STRRR</name>
<dbReference type="PANTHER" id="PTHR11102:SF160">
    <property type="entry name" value="ERAD-ASSOCIATED E3 UBIQUITIN-PROTEIN LIGASE COMPONENT HRD3"/>
    <property type="match status" value="1"/>
</dbReference>
<dbReference type="InterPro" id="IPR006597">
    <property type="entry name" value="Sel1-like"/>
</dbReference>
<dbReference type="InterPro" id="IPR050767">
    <property type="entry name" value="Sel1_AlgK"/>
</dbReference>
<feature type="compositionally biased region" description="Low complexity" evidence="1">
    <location>
        <begin position="66"/>
        <end position="78"/>
    </location>
</feature>
<gene>
    <name evidence="2" type="ORF">Srubr_28810</name>
</gene>
<organism evidence="2 3">
    <name type="scientific">Streptomyces rubradiris</name>
    <name type="common">Streptomyces achromogenes subsp. rubradiris</name>
    <dbReference type="NCBI Taxonomy" id="285531"/>
    <lineage>
        <taxon>Bacteria</taxon>
        <taxon>Bacillati</taxon>
        <taxon>Actinomycetota</taxon>
        <taxon>Actinomycetes</taxon>
        <taxon>Kitasatosporales</taxon>
        <taxon>Streptomycetaceae</taxon>
        <taxon>Streptomyces</taxon>
    </lineage>
</organism>
<keyword evidence="3" id="KW-1185">Reference proteome</keyword>
<dbReference type="Proteomes" id="UP000646738">
    <property type="component" value="Unassembled WGS sequence"/>
</dbReference>
<feature type="region of interest" description="Disordered" evidence="1">
    <location>
        <begin position="355"/>
        <end position="375"/>
    </location>
</feature>